<reference evidence="1" key="1">
    <citation type="submission" date="2023-08" db="EMBL/GenBank/DDBJ databases">
        <authorList>
            <person name="Alioto T."/>
            <person name="Alioto T."/>
            <person name="Gomez Garrido J."/>
        </authorList>
    </citation>
    <scope>NUCLEOTIDE SEQUENCE</scope>
</reference>
<sequence length="108" mass="12529">MKRYIVDIVLTFELDLHLILSFPEGLNVMSIQNFIQIPFNSLLCNYDENLVQKSLDSVEHEAFLDAFIAIGLIKICIYIHKDLYNWEKICNSYVTPGTYLLRSSVHTT</sequence>
<evidence type="ECO:0000313" key="1">
    <source>
        <dbReference type="EMBL" id="CAI9727148.1"/>
    </source>
</evidence>
<protein>
    <submittedName>
        <fullName evidence="1">Uncharacterized protein</fullName>
    </submittedName>
</protein>
<keyword evidence="2" id="KW-1185">Reference proteome</keyword>
<dbReference type="Proteomes" id="UP001162480">
    <property type="component" value="Chromosome 8"/>
</dbReference>
<organism evidence="1 2">
    <name type="scientific">Octopus vulgaris</name>
    <name type="common">Common octopus</name>
    <dbReference type="NCBI Taxonomy" id="6645"/>
    <lineage>
        <taxon>Eukaryota</taxon>
        <taxon>Metazoa</taxon>
        <taxon>Spiralia</taxon>
        <taxon>Lophotrochozoa</taxon>
        <taxon>Mollusca</taxon>
        <taxon>Cephalopoda</taxon>
        <taxon>Coleoidea</taxon>
        <taxon>Octopodiformes</taxon>
        <taxon>Octopoda</taxon>
        <taxon>Incirrata</taxon>
        <taxon>Octopodidae</taxon>
        <taxon>Octopus</taxon>
    </lineage>
</organism>
<dbReference type="AlphaFoldDB" id="A0AA36F9T1"/>
<name>A0AA36F9T1_OCTVU</name>
<proteinExistence type="predicted"/>
<gene>
    <name evidence="1" type="ORF">OCTVUL_1B000177</name>
</gene>
<evidence type="ECO:0000313" key="2">
    <source>
        <dbReference type="Proteomes" id="UP001162480"/>
    </source>
</evidence>
<dbReference type="EMBL" id="OX597821">
    <property type="protein sequence ID" value="CAI9727148.1"/>
    <property type="molecule type" value="Genomic_DNA"/>
</dbReference>
<accession>A0AA36F9T1</accession>